<organism evidence="2 3">
    <name type="scientific">Mucuna pruriens</name>
    <name type="common">Velvet bean</name>
    <name type="synonym">Dolichos pruriens</name>
    <dbReference type="NCBI Taxonomy" id="157652"/>
    <lineage>
        <taxon>Eukaryota</taxon>
        <taxon>Viridiplantae</taxon>
        <taxon>Streptophyta</taxon>
        <taxon>Embryophyta</taxon>
        <taxon>Tracheophyta</taxon>
        <taxon>Spermatophyta</taxon>
        <taxon>Magnoliopsida</taxon>
        <taxon>eudicotyledons</taxon>
        <taxon>Gunneridae</taxon>
        <taxon>Pentapetalae</taxon>
        <taxon>rosids</taxon>
        <taxon>fabids</taxon>
        <taxon>Fabales</taxon>
        <taxon>Fabaceae</taxon>
        <taxon>Papilionoideae</taxon>
        <taxon>50 kb inversion clade</taxon>
        <taxon>NPAAA clade</taxon>
        <taxon>indigoferoid/millettioid clade</taxon>
        <taxon>Phaseoleae</taxon>
        <taxon>Mucuna</taxon>
    </lineage>
</organism>
<dbReference type="AlphaFoldDB" id="A0A371HI34"/>
<keyword evidence="3" id="KW-1185">Reference proteome</keyword>
<dbReference type="PANTHER" id="PTHR42648:SF28">
    <property type="entry name" value="TRANSPOSON-ENCODED PROTEIN WITH RIBONUCLEASE H-LIKE AND RETROVIRUS ZINC FINGER-LIKE DOMAINS"/>
    <property type="match status" value="1"/>
</dbReference>
<evidence type="ECO:0000256" key="1">
    <source>
        <dbReference type="SAM" id="MobiDB-lite"/>
    </source>
</evidence>
<dbReference type="EMBL" id="QJKJ01002529">
    <property type="protein sequence ID" value="RDY02463.1"/>
    <property type="molecule type" value="Genomic_DNA"/>
</dbReference>
<dbReference type="SUPFAM" id="SSF53098">
    <property type="entry name" value="Ribonuclease H-like"/>
    <property type="match status" value="1"/>
</dbReference>
<dbReference type="InterPro" id="IPR012337">
    <property type="entry name" value="RNaseH-like_sf"/>
</dbReference>
<dbReference type="InterPro" id="IPR036397">
    <property type="entry name" value="RNaseH_sf"/>
</dbReference>
<dbReference type="PANTHER" id="PTHR42648">
    <property type="entry name" value="TRANSPOSASE, PUTATIVE-RELATED"/>
    <property type="match status" value="1"/>
</dbReference>
<feature type="region of interest" description="Disordered" evidence="1">
    <location>
        <begin position="95"/>
        <end position="119"/>
    </location>
</feature>
<protein>
    <recommendedName>
        <fullName evidence="4">Integrase catalytic domain-containing protein</fullName>
    </recommendedName>
</protein>
<dbReference type="STRING" id="157652.A0A371HI34"/>
<gene>
    <name evidence="2" type="ORF">CR513_14073</name>
</gene>
<dbReference type="Proteomes" id="UP000257109">
    <property type="component" value="Unassembled WGS sequence"/>
</dbReference>
<dbReference type="OrthoDB" id="418757at2759"/>
<evidence type="ECO:0008006" key="4">
    <source>
        <dbReference type="Google" id="ProtNLM"/>
    </source>
</evidence>
<dbReference type="GO" id="GO:0003676">
    <property type="term" value="F:nucleic acid binding"/>
    <property type="evidence" value="ECO:0007669"/>
    <property type="project" value="InterPro"/>
</dbReference>
<evidence type="ECO:0000313" key="2">
    <source>
        <dbReference type="EMBL" id="RDY02463.1"/>
    </source>
</evidence>
<dbReference type="InterPro" id="IPR039537">
    <property type="entry name" value="Retrotran_Ty1/copia-like"/>
</dbReference>
<name>A0A371HI34_MUCPR</name>
<dbReference type="Pfam" id="PF14223">
    <property type="entry name" value="Retrotran_gag_2"/>
    <property type="match status" value="1"/>
</dbReference>
<sequence length="358" mass="41184">MEGNRKFDNLTRDNVYNHITSETHAGTLWEKIESLYVSKCGNNKLFLLNSIVNLKFKEGTSLSDHLNKFQGILDQMSRMGIKYLSLKITGEVKKRKKKRAEENTGKKGKSKEKDHDDRVTATTSDDLVILDSSTTLHVIPRKEFFTSYILGDNVEDGFIDDCSKKLWVYNLKSKDQVLEKFKQFQALVEKQSGKKMKCIRSDNGDEYCGPFDGIRHGKTHSKTPELNGLVERMNTTLIERVRYMRSKARLYDPVEKKLVRSRDLGDGFDISPYDDVKEEQEMSQDENLGDAFEPPLVQRRSKHIDVRNHWIHYALDVKLFELAKVYTDDNGVDTMTKAIARGKFEACCEIVGLTITFT</sequence>
<comment type="caution">
    <text evidence="2">The sequence shown here is derived from an EMBL/GenBank/DDBJ whole genome shotgun (WGS) entry which is preliminary data.</text>
</comment>
<dbReference type="Gene3D" id="3.30.420.10">
    <property type="entry name" value="Ribonuclease H-like superfamily/Ribonuclease H"/>
    <property type="match status" value="1"/>
</dbReference>
<proteinExistence type="predicted"/>
<accession>A0A371HI34</accession>
<reference evidence="2" key="1">
    <citation type="submission" date="2018-05" db="EMBL/GenBank/DDBJ databases">
        <title>Draft genome of Mucuna pruriens seed.</title>
        <authorList>
            <person name="Nnadi N.E."/>
            <person name="Vos R."/>
            <person name="Hasami M.H."/>
            <person name="Devisetty U.K."/>
            <person name="Aguiy J.C."/>
        </authorList>
    </citation>
    <scope>NUCLEOTIDE SEQUENCE [LARGE SCALE GENOMIC DNA]</scope>
    <source>
        <strain evidence="2">JCA_2017</strain>
    </source>
</reference>
<evidence type="ECO:0000313" key="3">
    <source>
        <dbReference type="Proteomes" id="UP000257109"/>
    </source>
</evidence>
<feature type="compositionally biased region" description="Basic and acidic residues" evidence="1">
    <location>
        <begin position="99"/>
        <end position="119"/>
    </location>
</feature>
<feature type="non-terminal residue" evidence="2">
    <location>
        <position position="1"/>
    </location>
</feature>